<dbReference type="Gene3D" id="2.160.20.10">
    <property type="entry name" value="Single-stranded right-handed beta-helix, Pectin lyase-like"/>
    <property type="match status" value="1"/>
</dbReference>
<name>A0A0F8ZSS9_9ZZZZ</name>
<dbReference type="InterPro" id="IPR011050">
    <property type="entry name" value="Pectin_lyase_fold/virulence"/>
</dbReference>
<reference evidence="1" key="1">
    <citation type="journal article" date="2015" name="Nature">
        <title>Complex archaea that bridge the gap between prokaryotes and eukaryotes.</title>
        <authorList>
            <person name="Spang A."/>
            <person name="Saw J.H."/>
            <person name="Jorgensen S.L."/>
            <person name="Zaremba-Niedzwiedzka K."/>
            <person name="Martijn J."/>
            <person name="Lind A.E."/>
            <person name="van Eijk R."/>
            <person name="Schleper C."/>
            <person name="Guy L."/>
            <person name="Ettema T.J."/>
        </authorList>
    </citation>
    <scope>NUCLEOTIDE SEQUENCE</scope>
</reference>
<organism evidence="1">
    <name type="scientific">marine sediment metagenome</name>
    <dbReference type="NCBI Taxonomy" id="412755"/>
    <lineage>
        <taxon>unclassified sequences</taxon>
        <taxon>metagenomes</taxon>
        <taxon>ecological metagenomes</taxon>
    </lineage>
</organism>
<sequence length="179" mass="18919">MSQTHLSGLDVGGVPVLPGMGGLGIVAFRKVYFCDSRLGNDSNTGLSVEEAFSSVQSALDVVEDEDTIVVFKGNGNYDEKLITGQNIRYAAMTPGRGRNVTLAGAVPTSLPYNSPQLYNVSGSEYTLFIRSPGWRITGLRIVGDTGAPRGILAEMAQAGNTADTNYAPGLQIDHCTFLG</sequence>
<feature type="non-terminal residue" evidence="1">
    <location>
        <position position="179"/>
    </location>
</feature>
<dbReference type="AlphaFoldDB" id="A0A0F8ZSS9"/>
<evidence type="ECO:0008006" key="2">
    <source>
        <dbReference type="Google" id="ProtNLM"/>
    </source>
</evidence>
<accession>A0A0F8ZSS9</accession>
<dbReference type="EMBL" id="LAZR01058637">
    <property type="protein sequence ID" value="KKK69464.1"/>
    <property type="molecule type" value="Genomic_DNA"/>
</dbReference>
<dbReference type="InterPro" id="IPR012334">
    <property type="entry name" value="Pectin_lyas_fold"/>
</dbReference>
<protein>
    <recommendedName>
        <fullName evidence="2">DUF1565 domain-containing protein</fullName>
    </recommendedName>
</protein>
<proteinExistence type="predicted"/>
<gene>
    <name evidence="1" type="ORF">LCGC14_2933780</name>
</gene>
<evidence type="ECO:0000313" key="1">
    <source>
        <dbReference type="EMBL" id="KKK69464.1"/>
    </source>
</evidence>
<dbReference type="SUPFAM" id="SSF51126">
    <property type="entry name" value="Pectin lyase-like"/>
    <property type="match status" value="1"/>
</dbReference>
<comment type="caution">
    <text evidence="1">The sequence shown here is derived from an EMBL/GenBank/DDBJ whole genome shotgun (WGS) entry which is preliminary data.</text>
</comment>